<keyword evidence="2" id="KW-0812">Transmembrane</keyword>
<sequence>MPEHIMTQDPEKALAGPKPRYEYVRREIPADLTFKPDSINPVHNRFIVSTLVMALTSLALFFAPMFNGLLAGAFGGFHARRMPRALAAAALSAVAVPTTLAFLLFIGTATQSHLFYGLGFWGYTALYVIGLFIGAVTGAISHPFWTTYRVGTPASVSAPRTRAPDAAPPSRPAR</sequence>
<keyword evidence="2" id="KW-0472">Membrane</keyword>
<feature type="transmembrane region" description="Helical" evidence="2">
    <location>
        <begin position="86"/>
        <end position="108"/>
    </location>
</feature>
<gene>
    <name evidence="3" type="ORF">MYMAC_006578</name>
</gene>
<feature type="transmembrane region" description="Helical" evidence="2">
    <location>
        <begin position="46"/>
        <end position="74"/>
    </location>
</feature>
<feature type="region of interest" description="Disordered" evidence="1">
    <location>
        <begin position="155"/>
        <end position="174"/>
    </location>
</feature>
<proteinExistence type="predicted"/>
<feature type="transmembrane region" description="Helical" evidence="2">
    <location>
        <begin position="120"/>
        <end position="140"/>
    </location>
</feature>
<dbReference type="Proteomes" id="UP000217343">
    <property type="component" value="Chromosome"/>
</dbReference>
<dbReference type="AlphaFoldDB" id="A0A250K5K8"/>
<keyword evidence="4" id="KW-1185">Reference proteome</keyword>
<organism evidence="3 4">
    <name type="scientific">Corallococcus macrosporus DSM 14697</name>
    <dbReference type="NCBI Taxonomy" id="1189310"/>
    <lineage>
        <taxon>Bacteria</taxon>
        <taxon>Pseudomonadati</taxon>
        <taxon>Myxococcota</taxon>
        <taxon>Myxococcia</taxon>
        <taxon>Myxococcales</taxon>
        <taxon>Cystobacterineae</taxon>
        <taxon>Myxococcaceae</taxon>
        <taxon>Corallococcus</taxon>
    </lineage>
</organism>
<reference evidence="3 4" key="1">
    <citation type="submission" date="2017-06" db="EMBL/GenBank/DDBJ databases">
        <title>Sequencing and comparative analysis of myxobacterial genomes.</title>
        <authorList>
            <person name="Rupp O."/>
            <person name="Goesmann A."/>
            <person name="Sogaard-Andersen L."/>
        </authorList>
    </citation>
    <scope>NUCLEOTIDE SEQUENCE [LARGE SCALE GENOMIC DNA]</scope>
    <source>
        <strain evidence="3 4">DSM 14697</strain>
    </source>
</reference>
<dbReference type="KEGG" id="mmas:MYMAC_006578"/>
<evidence type="ECO:0000256" key="1">
    <source>
        <dbReference type="SAM" id="MobiDB-lite"/>
    </source>
</evidence>
<protein>
    <submittedName>
        <fullName evidence="3">Uncharacterized protein</fullName>
    </submittedName>
</protein>
<evidence type="ECO:0000313" key="4">
    <source>
        <dbReference type="Proteomes" id="UP000217343"/>
    </source>
</evidence>
<name>A0A250K5K8_9BACT</name>
<evidence type="ECO:0000313" key="3">
    <source>
        <dbReference type="EMBL" id="ATB50921.1"/>
    </source>
</evidence>
<keyword evidence="2" id="KW-1133">Transmembrane helix</keyword>
<dbReference type="EMBL" id="CP022203">
    <property type="protein sequence ID" value="ATB50921.1"/>
    <property type="molecule type" value="Genomic_DNA"/>
</dbReference>
<dbReference type="RefSeq" id="WP_013937478.1">
    <property type="nucleotide sequence ID" value="NZ_CP022203.1"/>
</dbReference>
<accession>A0A250K5K8</accession>
<evidence type="ECO:0000256" key="2">
    <source>
        <dbReference type="SAM" id="Phobius"/>
    </source>
</evidence>
<dbReference type="OrthoDB" id="5525164at2"/>